<protein>
    <submittedName>
        <fullName evidence="3">PABC domain-containing protein</fullName>
    </submittedName>
</protein>
<gene>
    <name evidence="1" type="ORF">SSLN_LOCUS16102</name>
</gene>
<evidence type="ECO:0000313" key="1">
    <source>
        <dbReference type="EMBL" id="VDM02488.1"/>
    </source>
</evidence>
<evidence type="ECO:0000313" key="3">
    <source>
        <dbReference type="WBParaSite" id="SSLN_0001671001-mRNA-1"/>
    </source>
</evidence>
<keyword evidence="2" id="KW-1185">Reference proteome</keyword>
<name>A0A183TI04_SCHSO</name>
<dbReference type="OrthoDB" id="10029313at2759"/>
<accession>A0A183TI04</accession>
<dbReference type="WBParaSite" id="SSLN_0001671001-mRNA-1">
    <property type="protein sequence ID" value="SSLN_0001671001-mRNA-1"/>
    <property type="gene ID" value="SSLN_0001671001"/>
</dbReference>
<dbReference type="EMBL" id="UYSU01040666">
    <property type="protein sequence ID" value="VDM02488.1"/>
    <property type="molecule type" value="Genomic_DNA"/>
</dbReference>
<proteinExistence type="predicted"/>
<organism evidence="3">
    <name type="scientific">Schistocephalus solidus</name>
    <name type="common">Tapeworm</name>
    <dbReference type="NCBI Taxonomy" id="70667"/>
    <lineage>
        <taxon>Eukaryota</taxon>
        <taxon>Metazoa</taxon>
        <taxon>Spiralia</taxon>
        <taxon>Lophotrochozoa</taxon>
        <taxon>Platyhelminthes</taxon>
        <taxon>Cestoda</taxon>
        <taxon>Eucestoda</taxon>
        <taxon>Diphyllobothriidea</taxon>
        <taxon>Diphyllobothriidae</taxon>
        <taxon>Schistocephalus</taxon>
    </lineage>
</organism>
<reference evidence="1 2" key="2">
    <citation type="submission" date="2018-11" db="EMBL/GenBank/DDBJ databases">
        <authorList>
            <consortium name="Pathogen Informatics"/>
        </authorList>
    </citation>
    <scope>NUCLEOTIDE SEQUENCE [LARGE SCALE GENOMIC DNA]</scope>
    <source>
        <strain evidence="1 2">NST_G2</strain>
    </source>
</reference>
<reference evidence="3" key="1">
    <citation type="submission" date="2016-06" db="UniProtKB">
        <authorList>
            <consortium name="WormBaseParasite"/>
        </authorList>
    </citation>
    <scope>IDENTIFICATION</scope>
</reference>
<dbReference type="AlphaFoldDB" id="A0A183TI04"/>
<dbReference type="Proteomes" id="UP000275846">
    <property type="component" value="Unassembled WGS sequence"/>
</dbReference>
<sequence length="99" mass="11068">MKCWCTALTVAHLGRDHDSLFSNSIPEAAPGSANYCRRGDGVILVASLFSSIPQGLAIEVINELLESKYIETDEMVKRRHLIQLLKFCLKTYFSFEGTT</sequence>
<evidence type="ECO:0000313" key="2">
    <source>
        <dbReference type="Proteomes" id="UP000275846"/>
    </source>
</evidence>